<keyword evidence="3" id="KW-0378">Hydrolase</keyword>
<feature type="domain" description="4-O-methyl-glucuronoyl methylesterase-like" evidence="4">
    <location>
        <begin position="181"/>
        <end position="328"/>
    </location>
</feature>
<evidence type="ECO:0000256" key="2">
    <source>
        <dbReference type="ARBA" id="ARBA00022729"/>
    </source>
</evidence>
<dbReference type="InterPro" id="IPR054579">
    <property type="entry name" value="GCE-like_dom"/>
</dbReference>
<dbReference type="Proteomes" id="UP000256304">
    <property type="component" value="Unassembled WGS sequence"/>
</dbReference>
<dbReference type="SUPFAM" id="SSF53474">
    <property type="entry name" value="alpha/beta-Hydrolases"/>
    <property type="match status" value="1"/>
</dbReference>
<keyword evidence="6" id="KW-1185">Reference proteome</keyword>
<dbReference type="RefSeq" id="WP_116190653.1">
    <property type="nucleotide sequence ID" value="NZ_QTTN01000024.1"/>
</dbReference>
<evidence type="ECO:0000256" key="3">
    <source>
        <dbReference type="ARBA" id="ARBA00022801"/>
    </source>
</evidence>
<evidence type="ECO:0000259" key="4">
    <source>
        <dbReference type="Pfam" id="PF22244"/>
    </source>
</evidence>
<dbReference type="EMBL" id="QTTN01000024">
    <property type="protein sequence ID" value="REE78775.1"/>
    <property type="molecule type" value="Genomic_DNA"/>
</dbReference>
<evidence type="ECO:0000313" key="6">
    <source>
        <dbReference type="Proteomes" id="UP000256304"/>
    </source>
</evidence>
<accession>A0A3D9RQR2</accession>
<name>A0A3D9RQR2_9BACL</name>
<dbReference type="PANTHER" id="PTHR22946">
    <property type="entry name" value="DIENELACTONE HYDROLASE DOMAIN-CONTAINING PROTEIN-RELATED"/>
    <property type="match status" value="1"/>
</dbReference>
<comment type="caution">
    <text evidence="5">The sequence shown here is derived from an EMBL/GenBank/DDBJ whole genome shotgun (WGS) entry which is preliminary data.</text>
</comment>
<dbReference type="Pfam" id="PF22244">
    <property type="entry name" value="GCE_fung"/>
    <property type="match status" value="1"/>
</dbReference>
<proteinExistence type="predicted"/>
<gene>
    <name evidence="5" type="ORF">A8990_12451</name>
</gene>
<keyword evidence="2" id="KW-0732">Signal</keyword>
<organism evidence="5 6">
    <name type="scientific">Paenibacillus taihuensis</name>
    <dbReference type="NCBI Taxonomy" id="1156355"/>
    <lineage>
        <taxon>Bacteria</taxon>
        <taxon>Bacillati</taxon>
        <taxon>Bacillota</taxon>
        <taxon>Bacilli</taxon>
        <taxon>Bacillales</taxon>
        <taxon>Paenibacillaceae</taxon>
        <taxon>Paenibacillus</taxon>
    </lineage>
</organism>
<dbReference type="AlphaFoldDB" id="A0A3D9RQR2"/>
<protein>
    <submittedName>
        <fullName evidence="5">Acetyl xylan esterase AXE1</fullName>
    </submittedName>
</protein>
<dbReference type="Gene3D" id="3.40.50.1820">
    <property type="entry name" value="alpha/beta hydrolase"/>
    <property type="match status" value="1"/>
</dbReference>
<dbReference type="OrthoDB" id="9809261at2"/>
<reference evidence="5 6" key="1">
    <citation type="submission" date="2018-08" db="EMBL/GenBank/DDBJ databases">
        <title>Genomic Encyclopedia of Type Strains, Phase III (KMG-III): the genomes of soil and plant-associated and newly described type strains.</title>
        <authorList>
            <person name="Whitman W."/>
        </authorList>
    </citation>
    <scope>NUCLEOTIDE SEQUENCE [LARGE SCALE GENOMIC DNA]</scope>
    <source>
        <strain evidence="5 6">CGMCC 1.10966</strain>
    </source>
</reference>
<dbReference type="InterPro" id="IPR029058">
    <property type="entry name" value="AB_hydrolase_fold"/>
</dbReference>
<sequence>MSNRLAALPELLVNQVGENITSAEEWSSRRRPELIQLFEEHVYGRQPIGRPPGMTMHLEHQEACFSGTAIRKQIRIQSAAEHPEQGNIRLTLYLPAPATTTAIQQHPVFLLIDHGRLAVGSEDDWPNSQFWPVAQILARGYGTAVFQASDVDPDIHDEFRDGVHGLFDALSGPDQPRPGNAWGTIAAWAWGASRAMDYLQTDPDVDPNRVAVIGHSRGGKTALWAGALDERFAMVVSNESGCTGAAITRGKEGEDVHHINTVFPHWFCGNYKQYNHNEDELPVDQHMLLALIAPRLLYVASAAEDIWADPQSEYLSLQLAEPAYRLFGSDGLAAEPFPQIDSPITAQHCGYHVRAGGHDLTVTDWTYILAFADNRL</sequence>
<evidence type="ECO:0000256" key="1">
    <source>
        <dbReference type="ARBA" id="ARBA00022487"/>
    </source>
</evidence>
<keyword evidence="1" id="KW-0719">Serine esterase</keyword>
<evidence type="ECO:0000313" key="5">
    <source>
        <dbReference type="EMBL" id="REE78775.1"/>
    </source>
</evidence>
<dbReference type="InterPro" id="IPR050261">
    <property type="entry name" value="FrsA_esterase"/>
</dbReference>
<dbReference type="GO" id="GO:0052689">
    <property type="term" value="F:carboxylic ester hydrolase activity"/>
    <property type="evidence" value="ECO:0007669"/>
    <property type="project" value="UniProtKB-KW"/>
</dbReference>